<feature type="transmembrane region" description="Helical" evidence="1">
    <location>
        <begin position="21"/>
        <end position="40"/>
    </location>
</feature>
<keyword evidence="3" id="KW-1185">Reference proteome</keyword>
<keyword evidence="1" id="KW-1133">Transmembrane helix</keyword>
<reference evidence="3" key="1">
    <citation type="journal article" date="2019" name="Int. J. Syst. Evol. Microbiol.">
        <title>The Global Catalogue of Microorganisms (GCM) 10K type strain sequencing project: providing services to taxonomists for standard genome sequencing and annotation.</title>
        <authorList>
            <consortium name="The Broad Institute Genomics Platform"/>
            <consortium name="The Broad Institute Genome Sequencing Center for Infectious Disease"/>
            <person name="Wu L."/>
            <person name="Ma J."/>
        </authorList>
    </citation>
    <scope>NUCLEOTIDE SEQUENCE [LARGE SCALE GENOMIC DNA]</scope>
    <source>
        <strain evidence="3">KCTC 42875</strain>
    </source>
</reference>
<dbReference type="RefSeq" id="WP_386758088.1">
    <property type="nucleotide sequence ID" value="NZ_JBHRXK010000002.1"/>
</dbReference>
<organism evidence="2 3">
    <name type="scientific">Lysobacter cavernae</name>
    <dbReference type="NCBI Taxonomy" id="1685901"/>
    <lineage>
        <taxon>Bacteria</taxon>
        <taxon>Pseudomonadati</taxon>
        <taxon>Pseudomonadota</taxon>
        <taxon>Gammaproteobacteria</taxon>
        <taxon>Lysobacterales</taxon>
        <taxon>Lysobacteraceae</taxon>
        <taxon>Lysobacter</taxon>
    </lineage>
</organism>
<dbReference type="Proteomes" id="UP001595740">
    <property type="component" value="Unassembled WGS sequence"/>
</dbReference>
<evidence type="ECO:0000313" key="3">
    <source>
        <dbReference type="Proteomes" id="UP001595740"/>
    </source>
</evidence>
<evidence type="ECO:0000313" key="2">
    <source>
        <dbReference type="EMBL" id="MFC3550317.1"/>
    </source>
</evidence>
<keyword evidence="1" id="KW-0472">Membrane</keyword>
<comment type="caution">
    <text evidence="2">The sequence shown here is derived from an EMBL/GenBank/DDBJ whole genome shotgun (WGS) entry which is preliminary data.</text>
</comment>
<dbReference type="EMBL" id="JBHRXK010000002">
    <property type="protein sequence ID" value="MFC3550317.1"/>
    <property type="molecule type" value="Genomic_DNA"/>
</dbReference>
<name>A0ABV7RNJ3_9GAMM</name>
<sequence>MLTSQSRARPPAWAQPRTRKLGVLVALALLAGLLLYRGGWTVSRHQEAAANAVVATGAALSPASLGTRGDVAVRDDGAITPQRPPSLRRDFEAATDLYAFAQRLAPAVQAKEPDAIWMLSRVYDYCAGYAVAPAAYAKDTQVFGDMGLRTSAALVTARNRVSRRCARFVPEDDLSYRAILLQRVEAAEAGSLAAEAALLAMGKPLKSDDPYKHALVERVQQSKDPEAYAALSPGMGIAANGRSAFSEQVAGTQFAELAWQLAACRLGLDCGPEGALMTNYCANGGICSRDAGQDFPSFVYDAAVPRQGADVVNDMVTSLLGEERVMK</sequence>
<evidence type="ECO:0008006" key="4">
    <source>
        <dbReference type="Google" id="ProtNLM"/>
    </source>
</evidence>
<protein>
    <recommendedName>
        <fullName evidence="4">Sel1 repeat family protein</fullName>
    </recommendedName>
</protein>
<accession>A0ABV7RNJ3</accession>
<evidence type="ECO:0000256" key="1">
    <source>
        <dbReference type="SAM" id="Phobius"/>
    </source>
</evidence>
<proteinExistence type="predicted"/>
<keyword evidence="1" id="KW-0812">Transmembrane</keyword>
<gene>
    <name evidence="2" type="ORF">ACFOLC_04745</name>
</gene>